<organism evidence="2 3">
    <name type="scientific">Elasticomyces elasticus</name>
    <dbReference type="NCBI Taxonomy" id="574655"/>
    <lineage>
        <taxon>Eukaryota</taxon>
        <taxon>Fungi</taxon>
        <taxon>Dikarya</taxon>
        <taxon>Ascomycota</taxon>
        <taxon>Pezizomycotina</taxon>
        <taxon>Dothideomycetes</taxon>
        <taxon>Dothideomycetidae</taxon>
        <taxon>Mycosphaerellales</taxon>
        <taxon>Teratosphaeriaceae</taxon>
        <taxon>Elasticomyces</taxon>
    </lineage>
</organism>
<evidence type="ECO:0000256" key="1">
    <source>
        <dbReference type="SAM" id="MobiDB-lite"/>
    </source>
</evidence>
<evidence type="ECO:0000313" key="2">
    <source>
        <dbReference type="EMBL" id="KAK5699032.1"/>
    </source>
</evidence>
<dbReference type="AlphaFoldDB" id="A0AAN7WB09"/>
<evidence type="ECO:0000313" key="3">
    <source>
        <dbReference type="Proteomes" id="UP001310594"/>
    </source>
</evidence>
<sequence length="85" mass="9667">MNQQAHQGRQQRQVPPPTSDKLFSSALVAMAKAWYYLVKMENKKADLVKCCGIEVFGLTAFELAMEDVELVDEHKGRMAVHEEDE</sequence>
<proteinExistence type="predicted"/>
<dbReference type="Proteomes" id="UP001310594">
    <property type="component" value="Unassembled WGS sequence"/>
</dbReference>
<feature type="region of interest" description="Disordered" evidence="1">
    <location>
        <begin position="1"/>
        <end position="20"/>
    </location>
</feature>
<comment type="caution">
    <text evidence="2">The sequence shown here is derived from an EMBL/GenBank/DDBJ whole genome shotgun (WGS) entry which is preliminary data.</text>
</comment>
<reference evidence="2" key="1">
    <citation type="submission" date="2023-08" db="EMBL/GenBank/DDBJ databases">
        <title>Black Yeasts Isolated from many extreme environments.</title>
        <authorList>
            <person name="Coleine C."/>
            <person name="Stajich J.E."/>
            <person name="Selbmann L."/>
        </authorList>
    </citation>
    <scope>NUCLEOTIDE SEQUENCE</scope>
    <source>
        <strain evidence="2">CCFEE 5810</strain>
    </source>
</reference>
<protein>
    <submittedName>
        <fullName evidence="2">Uncharacterized protein</fullName>
    </submittedName>
</protein>
<feature type="compositionally biased region" description="Low complexity" evidence="1">
    <location>
        <begin position="1"/>
        <end position="13"/>
    </location>
</feature>
<dbReference type="EMBL" id="JAVRQU010000009">
    <property type="protein sequence ID" value="KAK5699032.1"/>
    <property type="molecule type" value="Genomic_DNA"/>
</dbReference>
<gene>
    <name evidence="2" type="ORF">LTR97_006681</name>
</gene>
<name>A0AAN7WB09_9PEZI</name>
<accession>A0AAN7WB09</accession>